<protein>
    <submittedName>
        <fullName evidence="3">Uncharacterized protein</fullName>
    </submittedName>
</protein>
<proteinExistence type="predicted"/>
<feature type="compositionally biased region" description="Pro residues" evidence="1">
    <location>
        <begin position="18"/>
        <end position="36"/>
    </location>
</feature>
<keyword evidence="2" id="KW-1185">Reference proteome</keyword>
<name>A0A3Q7YA51_CICAR</name>
<dbReference type="RefSeq" id="XP_027189372.1">
    <property type="nucleotide sequence ID" value="XM_027333571.1"/>
</dbReference>
<reference evidence="2" key="1">
    <citation type="journal article" date="2013" name="Nat. Biotechnol.">
        <title>Draft genome sequence of chickpea (Cicer arietinum) provides a resource for trait improvement.</title>
        <authorList>
            <person name="Varshney R.K."/>
            <person name="Song C."/>
            <person name="Saxena R.K."/>
            <person name="Azam S."/>
            <person name="Yu S."/>
            <person name="Sharpe A.G."/>
            <person name="Cannon S."/>
            <person name="Baek J."/>
            <person name="Rosen B.D."/>
            <person name="Tar'an B."/>
            <person name="Millan T."/>
            <person name="Zhang X."/>
            <person name="Ramsay L.D."/>
            <person name="Iwata A."/>
            <person name="Wang Y."/>
            <person name="Nelson W."/>
            <person name="Farmer A.D."/>
            <person name="Gaur P.M."/>
            <person name="Soderlund C."/>
            <person name="Penmetsa R.V."/>
            <person name="Xu C."/>
            <person name="Bharti A.K."/>
            <person name="He W."/>
            <person name="Winter P."/>
            <person name="Zhao S."/>
            <person name="Hane J.K."/>
            <person name="Carrasquilla-Garcia N."/>
            <person name="Condie J.A."/>
            <person name="Upadhyaya H.D."/>
            <person name="Luo M.C."/>
            <person name="Thudi M."/>
            <person name="Gowda C.L."/>
            <person name="Singh N.P."/>
            <person name="Lichtenzveig J."/>
            <person name="Gali K.K."/>
            <person name="Rubio J."/>
            <person name="Nadarajan N."/>
            <person name="Dolezel J."/>
            <person name="Bansal K.C."/>
            <person name="Xu X."/>
            <person name="Edwards D."/>
            <person name="Zhang G."/>
            <person name="Kahl G."/>
            <person name="Gil J."/>
            <person name="Singh K.B."/>
            <person name="Datta S.K."/>
            <person name="Jackson S.A."/>
            <person name="Wang J."/>
            <person name="Cook D.R."/>
        </authorList>
    </citation>
    <scope>NUCLEOTIDE SEQUENCE [LARGE SCALE GENOMIC DNA]</scope>
    <source>
        <strain evidence="2">cv. CDC Frontier</strain>
    </source>
</reference>
<evidence type="ECO:0000313" key="2">
    <source>
        <dbReference type="Proteomes" id="UP000087171"/>
    </source>
</evidence>
<sequence>MAHTNTAARKNPQSRTPSPSPSPSPTRSPSPPPRPTPTHSYSKRTFSDNMSSSLESSPSTITLAPLSIILPPLFQCVTLSISSPPPHLQKTLNTCSSTSSSKRRSMQILAAFYYAEAFADKSLIVSKLKGIEMRLGPFVLAYTLQPYLKDQ</sequence>
<feature type="compositionally biased region" description="Polar residues" evidence="1">
    <location>
        <begin position="1"/>
        <end position="13"/>
    </location>
</feature>
<dbReference type="Proteomes" id="UP000087171">
    <property type="component" value="Chromosome Ca4"/>
</dbReference>
<dbReference type="AlphaFoldDB" id="A0A3Q7YA51"/>
<feature type="compositionally biased region" description="Low complexity" evidence="1">
    <location>
        <begin position="47"/>
        <end position="58"/>
    </location>
</feature>
<evidence type="ECO:0000313" key="3">
    <source>
        <dbReference type="RefSeq" id="XP_027189372.1"/>
    </source>
</evidence>
<gene>
    <name evidence="3" type="primary">LOC113786237</name>
</gene>
<feature type="region of interest" description="Disordered" evidence="1">
    <location>
        <begin position="1"/>
        <end position="58"/>
    </location>
</feature>
<dbReference type="OrthoDB" id="848707at2759"/>
<evidence type="ECO:0000256" key="1">
    <source>
        <dbReference type="SAM" id="MobiDB-lite"/>
    </source>
</evidence>
<reference evidence="3" key="2">
    <citation type="submission" date="2025-08" db="UniProtKB">
        <authorList>
            <consortium name="RefSeq"/>
        </authorList>
    </citation>
    <scope>IDENTIFICATION</scope>
    <source>
        <tissue evidence="3">Etiolated seedlings</tissue>
    </source>
</reference>
<dbReference type="PaxDb" id="3827-XP_004497760.1"/>
<accession>A0A3Q7YA51</accession>
<organism evidence="2 3">
    <name type="scientific">Cicer arietinum</name>
    <name type="common">Chickpea</name>
    <name type="synonym">Garbanzo</name>
    <dbReference type="NCBI Taxonomy" id="3827"/>
    <lineage>
        <taxon>Eukaryota</taxon>
        <taxon>Viridiplantae</taxon>
        <taxon>Streptophyta</taxon>
        <taxon>Embryophyta</taxon>
        <taxon>Tracheophyta</taxon>
        <taxon>Spermatophyta</taxon>
        <taxon>Magnoliopsida</taxon>
        <taxon>eudicotyledons</taxon>
        <taxon>Gunneridae</taxon>
        <taxon>Pentapetalae</taxon>
        <taxon>rosids</taxon>
        <taxon>fabids</taxon>
        <taxon>Fabales</taxon>
        <taxon>Fabaceae</taxon>
        <taxon>Papilionoideae</taxon>
        <taxon>50 kb inversion clade</taxon>
        <taxon>NPAAA clade</taxon>
        <taxon>Hologalegina</taxon>
        <taxon>IRL clade</taxon>
        <taxon>Cicereae</taxon>
        <taxon>Cicer</taxon>
    </lineage>
</organism>